<evidence type="ECO:0000256" key="6">
    <source>
        <dbReference type="ARBA" id="ARBA00022759"/>
    </source>
</evidence>
<keyword evidence="6 11" id="KW-0255">Endonuclease</keyword>
<dbReference type="GO" id="GO:0016787">
    <property type="term" value="F:hydrolase activity"/>
    <property type="evidence" value="ECO:0007669"/>
    <property type="project" value="UniProtKB-KW"/>
</dbReference>
<dbReference type="SUPFAM" id="SSF142877">
    <property type="entry name" value="EndoU-like"/>
    <property type="match status" value="1"/>
</dbReference>
<dbReference type="Pfam" id="PF09412">
    <property type="entry name" value="XendoU"/>
    <property type="match status" value="1"/>
</dbReference>
<evidence type="ECO:0000256" key="11">
    <source>
        <dbReference type="RuleBase" id="RU367085"/>
    </source>
</evidence>
<comment type="subunit">
    <text evidence="3 11">Monomer.</text>
</comment>
<dbReference type="OrthoDB" id="430326at2759"/>
<dbReference type="PROSITE" id="PS51959">
    <property type="entry name" value="ENDOU"/>
    <property type="match status" value="1"/>
</dbReference>
<evidence type="ECO:0000256" key="9">
    <source>
        <dbReference type="ARBA" id="ARBA00023211"/>
    </source>
</evidence>
<accession>A0A0N5CTI1</accession>
<evidence type="ECO:0000256" key="7">
    <source>
        <dbReference type="ARBA" id="ARBA00022801"/>
    </source>
</evidence>
<keyword evidence="7 11" id="KW-0378">Hydrolase</keyword>
<dbReference type="PANTHER" id="PTHR12439">
    <property type="entry name" value="PLACENTAL PROTEIN 11-RELATED"/>
    <property type="match status" value="1"/>
</dbReference>
<keyword evidence="5 11" id="KW-0479">Metal-binding</keyword>
<dbReference type="GO" id="GO:0016829">
    <property type="term" value="F:lyase activity"/>
    <property type="evidence" value="ECO:0007669"/>
    <property type="project" value="UniProtKB-KW"/>
</dbReference>
<dbReference type="GO" id="GO:0004521">
    <property type="term" value="F:RNA endonuclease activity"/>
    <property type="evidence" value="ECO:0007669"/>
    <property type="project" value="UniProtKB-UniRule"/>
</dbReference>
<evidence type="ECO:0000256" key="1">
    <source>
        <dbReference type="ARBA" id="ARBA00001936"/>
    </source>
</evidence>
<evidence type="ECO:0000256" key="5">
    <source>
        <dbReference type="ARBA" id="ARBA00022723"/>
    </source>
</evidence>
<dbReference type="PANTHER" id="PTHR12439:SF11">
    <property type="entry name" value="URIDYLATE-SPECIFIC ENDORIBONUCLEASE"/>
    <property type="match status" value="1"/>
</dbReference>
<dbReference type="AlphaFoldDB" id="A0A0N5CTI1"/>
<dbReference type="InterPro" id="IPR039787">
    <property type="entry name" value="ENDOU"/>
</dbReference>
<comment type="cofactor">
    <cofactor evidence="1 11">
        <name>Mn(2+)</name>
        <dbReference type="ChEBI" id="CHEBI:29035"/>
    </cofactor>
</comment>
<evidence type="ECO:0000256" key="3">
    <source>
        <dbReference type="ARBA" id="ARBA00011245"/>
    </source>
</evidence>
<organism evidence="15">
    <name type="scientific">Thelazia callipaeda</name>
    <name type="common">Oriental eyeworm</name>
    <name type="synonym">Parasitic nematode</name>
    <dbReference type="NCBI Taxonomy" id="103827"/>
    <lineage>
        <taxon>Eukaryota</taxon>
        <taxon>Metazoa</taxon>
        <taxon>Ecdysozoa</taxon>
        <taxon>Nematoda</taxon>
        <taxon>Chromadorea</taxon>
        <taxon>Rhabditida</taxon>
        <taxon>Spirurina</taxon>
        <taxon>Spiruromorpha</taxon>
        <taxon>Thelazioidea</taxon>
        <taxon>Thelaziidae</taxon>
        <taxon>Thelazia</taxon>
    </lineage>
</organism>
<dbReference type="GO" id="GO:0003723">
    <property type="term" value="F:RNA binding"/>
    <property type="evidence" value="ECO:0007669"/>
    <property type="project" value="UniProtKB-UniRule"/>
</dbReference>
<gene>
    <name evidence="13" type="ORF">TCLT_LOCUS3532</name>
</gene>
<evidence type="ECO:0000256" key="10">
    <source>
        <dbReference type="ARBA" id="ARBA00023239"/>
    </source>
</evidence>
<dbReference type="WBParaSite" id="TCLT_0000354101-mRNA-1">
    <property type="protein sequence ID" value="TCLT_0000354101-mRNA-1"/>
    <property type="gene ID" value="TCLT_0000354101"/>
</dbReference>
<dbReference type="Proteomes" id="UP000276776">
    <property type="component" value="Unassembled WGS sequence"/>
</dbReference>
<dbReference type="GO" id="GO:0046872">
    <property type="term" value="F:metal ion binding"/>
    <property type="evidence" value="ECO:0007669"/>
    <property type="project" value="UniProtKB-UniRule"/>
</dbReference>
<sequence length="184" mass="21628">MSQISVVQGAERIPDFSVSDQEIVDLVDKLRQEDASRAVEGQIILDYQGHTTTHNADDHAKNRLFKWVDPNLLKKNTYQKLVALYDEYQPRAGIREENSIKKTRIIREYLDAILDTQIWKSLYEFLHQKEHLFATTPNEFRSWINQLWFVEYSRHRGLIDSSGFEHVFMGEVFSTNFSNVEANF</sequence>
<keyword evidence="4 11" id="KW-0540">Nuclease</keyword>
<reference evidence="13 14" key="2">
    <citation type="submission" date="2018-11" db="EMBL/GenBank/DDBJ databases">
        <authorList>
            <consortium name="Pathogen Informatics"/>
        </authorList>
    </citation>
    <scope>NUCLEOTIDE SEQUENCE [LARGE SCALE GENOMIC DNA]</scope>
</reference>
<dbReference type="EMBL" id="UYYF01001708">
    <property type="protein sequence ID" value="VDN00070.1"/>
    <property type="molecule type" value="Genomic_DNA"/>
</dbReference>
<dbReference type="InterPro" id="IPR018998">
    <property type="entry name" value="EndoU_C"/>
</dbReference>
<evidence type="ECO:0000313" key="13">
    <source>
        <dbReference type="EMBL" id="VDN00070.1"/>
    </source>
</evidence>
<evidence type="ECO:0000256" key="4">
    <source>
        <dbReference type="ARBA" id="ARBA00022722"/>
    </source>
</evidence>
<keyword evidence="8 11" id="KW-0694">RNA-binding</keyword>
<evidence type="ECO:0000313" key="15">
    <source>
        <dbReference type="WBParaSite" id="TCLT_0000354101-mRNA-1"/>
    </source>
</evidence>
<comment type="similarity">
    <text evidence="2 11">Belongs to the ENDOU family.</text>
</comment>
<keyword evidence="9 11" id="KW-0464">Manganese</keyword>
<keyword evidence="14" id="KW-1185">Reference proteome</keyword>
<dbReference type="OMA" id="FRSWINQ"/>
<evidence type="ECO:0000256" key="2">
    <source>
        <dbReference type="ARBA" id="ARBA00010168"/>
    </source>
</evidence>
<dbReference type="InterPro" id="IPR037227">
    <property type="entry name" value="EndoU-like"/>
</dbReference>
<feature type="domain" description="EndoU" evidence="12">
    <location>
        <begin position="19"/>
        <end position="184"/>
    </location>
</feature>
<keyword evidence="10" id="KW-0456">Lyase</keyword>
<evidence type="ECO:0000259" key="12">
    <source>
        <dbReference type="PROSITE" id="PS51959"/>
    </source>
</evidence>
<evidence type="ECO:0000256" key="8">
    <source>
        <dbReference type="ARBA" id="ARBA00022884"/>
    </source>
</evidence>
<reference evidence="15" key="1">
    <citation type="submission" date="2017-02" db="UniProtKB">
        <authorList>
            <consortium name="WormBaseParasite"/>
        </authorList>
    </citation>
    <scope>IDENTIFICATION</scope>
</reference>
<protein>
    <submittedName>
        <fullName evidence="15">Endoribonuclease</fullName>
    </submittedName>
</protein>
<name>A0A0N5CTI1_THECL</name>
<proteinExistence type="inferred from homology"/>
<dbReference type="CDD" id="cd21159">
    <property type="entry name" value="XendoU"/>
    <property type="match status" value="1"/>
</dbReference>
<evidence type="ECO:0000313" key="14">
    <source>
        <dbReference type="Proteomes" id="UP000276776"/>
    </source>
</evidence>